<evidence type="ECO:0000259" key="14">
    <source>
        <dbReference type="Pfam" id="PF25780"/>
    </source>
</evidence>
<feature type="region of interest" description="Disordered" evidence="12">
    <location>
        <begin position="247"/>
        <end position="271"/>
    </location>
</feature>
<evidence type="ECO:0000256" key="6">
    <source>
        <dbReference type="ARBA" id="ARBA00022927"/>
    </source>
</evidence>
<evidence type="ECO:0000256" key="12">
    <source>
        <dbReference type="SAM" id="MobiDB-lite"/>
    </source>
</evidence>
<evidence type="ECO:0000256" key="1">
    <source>
        <dbReference type="ARBA" id="ARBA00004123"/>
    </source>
</evidence>
<evidence type="ECO:0000256" key="8">
    <source>
        <dbReference type="ARBA" id="ARBA00038423"/>
    </source>
</evidence>
<keyword evidence="16" id="KW-1185">Reference proteome</keyword>
<dbReference type="GO" id="GO:0006606">
    <property type="term" value="P:protein import into nucleus"/>
    <property type="evidence" value="ECO:0007669"/>
    <property type="project" value="InterPro"/>
</dbReference>
<dbReference type="InterPro" id="IPR011989">
    <property type="entry name" value="ARM-like"/>
</dbReference>
<evidence type="ECO:0000256" key="7">
    <source>
        <dbReference type="ARBA" id="ARBA00023242"/>
    </source>
</evidence>
<comment type="similarity">
    <text evidence="8">Belongs to the importin beta family. Importin beta-2 subfamily.</text>
</comment>
<comment type="subcellular location">
    <subcellularLocation>
        <location evidence="2">Cytoplasm</location>
    </subcellularLocation>
    <subcellularLocation>
        <location evidence="1">Nucleus</location>
    </subcellularLocation>
</comment>
<dbReference type="SUPFAM" id="SSF48371">
    <property type="entry name" value="ARM repeat"/>
    <property type="match status" value="1"/>
</dbReference>
<keyword evidence="5" id="KW-0677">Repeat</keyword>
<dbReference type="Pfam" id="PF25574">
    <property type="entry name" value="TPR_IMB1"/>
    <property type="match status" value="1"/>
</dbReference>
<evidence type="ECO:0000256" key="9">
    <source>
        <dbReference type="ARBA" id="ARBA00067327"/>
    </source>
</evidence>
<evidence type="ECO:0000256" key="2">
    <source>
        <dbReference type="ARBA" id="ARBA00004496"/>
    </source>
</evidence>
<dbReference type="InterPro" id="IPR040122">
    <property type="entry name" value="Importin_beta"/>
</dbReference>
<feature type="compositionally biased region" description="Acidic residues" evidence="12">
    <location>
        <begin position="261"/>
        <end position="271"/>
    </location>
</feature>
<evidence type="ECO:0000256" key="4">
    <source>
        <dbReference type="ARBA" id="ARBA00022490"/>
    </source>
</evidence>
<dbReference type="OrthoDB" id="951172at2759"/>
<keyword evidence="7" id="KW-0539">Nucleus</keyword>
<dbReference type="InterPro" id="IPR057672">
    <property type="entry name" value="TPR_IPO4/5"/>
</dbReference>
<keyword evidence="3" id="KW-0813">Transport</keyword>
<dbReference type="Pfam" id="PF13513">
    <property type="entry name" value="HEAT_EZ"/>
    <property type="match status" value="1"/>
</dbReference>
<evidence type="ECO:0000256" key="11">
    <source>
        <dbReference type="ARBA" id="ARBA00080641"/>
    </source>
</evidence>
<protein>
    <recommendedName>
        <fullName evidence="9">Transportin-1</fullName>
    </recommendedName>
    <alternativeName>
        <fullName evidence="10">Importin beta-2</fullName>
    </alternativeName>
    <alternativeName>
        <fullName evidence="11">Karyopherin beta-2</fullName>
    </alternativeName>
</protein>
<dbReference type="FunFam" id="1.25.10.10:FF:000028">
    <property type="entry name" value="Transportin-1 isoform 1"/>
    <property type="match status" value="1"/>
</dbReference>
<keyword evidence="4" id="KW-0963">Cytoplasm</keyword>
<dbReference type="STRING" id="307972.A0A2G8LKT2"/>
<sequence length="781" mass="87794">MECLQNVGDPSALIRATIGILITTIASKGELTNWPELLPSLCQLLDSSDYNTCEGAFGALQKICEDSADFLDSEVLNRPLNVLIPKFLNYFKHHSPKIRSHAIACVNQFIISKTQALMLHIDPFLENLFALASDEDSEVRKNVCRALVMLLEVRVDRLLPHMQNIIEYILLRTQDPDESVALEACEFWLTLAEQQICREVLGAHLERLIPVLVHGMKYSEIDIILLKGDIEEDDMIPDNVQDIKPRFHKSKSHTQQHSIEEDGEDSDSDYGLDDDDALSDWNLRKCSAAALDVLANVFHDDLMPVLLPILKETLESTEWEVKESGILVLGAIAEGCANAMVPHLPRLIPFLISCLSEKKALVRSITCWTLSRYSHWILLQRILDSNKRVQEAACSAFATLEEEACTELVPYLDTILKTLVFAFGKYQHKNLLILYDAIGTLADSVGHYLNQQNYIELLMPPLIEKWNTLKDEDKDLFPLLECLSSVATALQSGFLPYSKPCLRTVRLTHRENPGADKLDPEVEQPDKDFMIVALDLLSGLAEGLEGHIEVFVANSNIMSLLFQCMQDKMPEVRQSSFALLGDLTKACFQHVKPHINDFIPILGQNLNPEFISVCNNATWAIGEVSIQMKGDMTPYIGLVLTQLVEIINRPNTPKTLLENTAITIGRLGLVCPDMVAPMLPQFIRQWCTSLRNIRDNEEKDSAFRGVCAMIAANPLGVVQDFIFFCDAVASWQNPKPDLKEMFFKILHGFKTQVGEKTGTSFPTSFHYHCERDSLLVTVCNV</sequence>
<gene>
    <name evidence="15" type="ORF">BSL78_02170</name>
</gene>
<accession>A0A2G8LKT2</accession>
<evidence type="ECO:0000256" key="10">
    <source>
        <dbReference type="ARBA" id="ARBA00076938"/>
    </source>
</evidence>
<keyword evidence="6" id="KW-0653">Protein transport</keyword>
<dbReference type="PANTHER" id="PTHR10527">
    <property type="entry name" value="IMPORTIN BETA"/>
    <property type="match status" value="1"/>
</dbReference>
<dbReference type="GO" id="GO:0005737">
    <property type="term" value="C:cytoplasm"/>
    <property type="evidence" value="ECO:0007669"/>
    <property type="project" value="UniProtKB-SubCell"/>
</dbReference>
<organism evidence="15 16">
    <name type="scientific">Stichopus japonicus</name>
    <name type="common">Sea cucumber</name>
    <dbReference type="NCBI Taxonomy" id="307972"/>
    <lineage>
        <taxon>Eukaryota</taxon>
        <taxon>Metazoa</taxon>
        <taxon>Echinodermata</taxon>
        <taxon>Eleutherozoa</taxon>
        <taxon>Echinozoa</taxon>
        <taxon>Holothuroidea</taxon>
        <taxon>Aspidochirotacea</taxon>
        <taxon>Aspidochirotida</taxon>
        <taxon>Stichopodidae</taxon>
        <taxon>Apostichopus</taxon>
    </lineage>
</organism>
<feature type="domain" description="Importin subunit beta-1/Transportin-1-like TPR repeats" evidence="13">
    <location>
        <begin position="552"/>
        <end position="656"/>
    </location>
</feature>
<dbReference type="Proteomes" id="UP000230750">
    <property type="component" value="Unassembled WGS sequence"/>
</dbReference>
<feature type="domain" description="IPO4/5-like TPR repeats" evidence="14">
    <location>
        <begin position="24"/>
        <end position="167"/>
    </location>
</feature>
<dbReference type="InterPro" id="IPR016024">
    <property type="entry name" value="ARM-type_fold"/>
</dbReference>
<evidence type="ECO:0000313" key="15">
    <source>
        <dbReference type="EMBL" id="PIK60854.1"/>
    </source>
</evidence>
<dbReference type="Gene3D" id="1.25.10.10">
    <property type="entry name" value="Leucine-rich Repeat Variant"/>
    <property type="match status" value="1"/>
</dbReference>
<proteinExistence type="inferred from homology"/>
<dbReference type="AlphaFoldDB" id="A0A2G8LKT2"/>
<reference evidence="15 16" key="1">
    <citation type="journal article" date="2017" name="PLoS Biol.">
        <title>The sea cucumber genome provides insights into morphological evolution and visceral regeneration.</title>
        <authorList>
            <person name="Zhang X."/>
            <person name="Sun L."/>
            <person name="Yuan J."/>
            <person name="Sun Y."/>
            <person name="Gao Y."/>
            <person name="Zhang L."/>
            <person name="Li S."/>
            <person name="Dai H."/>
            <person name="Hamel J.F."/>
            <person name="Liu C."/>
            <person name="Yu Y."/>
            <person name="Liu S."/>
            <person name="Lin W."/>
            <person name="Guo K."/>
            <person name="Jin S."/>
            <person name="Xu P."/>
            <person name="Storey K.B."/>
            <person name="Huan P."/>
            <person name="Zhang T."/>
            <person name="Zhou Y."/>
            <person name="Zhang J."/>
            <person name="Lin C."/>
            <person name="Li X."/>
            <person name="Xing L."/>
            <person name="Huo D."/>
            <person name="Sun M."/>
            <person name="Wang L."/>
            <person name="Mercier A."/>
            <person name="Li F."/>
            <person name="Yang H."/>
            <person name="Xiang J."/>
        </authorList>
    </citation>
    <scope>NUCLEOTIDE SEQUENCE [LARGE SCALE GENOMIC DNA]</scope>
    <source>
        <strain evidence="15">Shaxun</strain>
        <tissue evidence="15">Muscle</tissue>
    </source>
</reference>
<evidence type="ECO:0000259" key="13">
    <source>
        <dbReference type="Pfam" id="PF25574"/>
    </source>
</evidence>
<dbReference type="EMBL" id="MRZV01000045">
    <property type="protein sequence ID" value="PIK60854.1"/>
    <property type="molecule type" value="Genomic_DNA"/>
</dbReference>
<evidence type="ECO:0000313" key="16">
    <source>
        <dbReference type="Proteomes" id="UP000230750"/>
    </source>
</evidence>
<evidence type="ECO:0000256" key="3">
    <source>
        <dbReference type="ARBA" id="ARBA00022448"/>
    </source>
</evidence>
<dbReference type="Pfam" id="PF25780">
    <property type="entry name" value="TPR_IPO5"/>
    <property type="match status" value="1"/>
</dbReference>
<evidence type="ECO:0000256" key="5">
    <source>
        <dbReference type="ARBA" id="ARBA00022737"/>
    </source>
</evidence>
<comment type="caution">
    <text evidence="15">The sequence shown here is derived from an EMBL/GenBank/DDBJ whole genome shotgun (WGS) entry which is preliminary data.</text>
</comment>
<dbReference type="GO" id="GO:0031981">
    <property type="term" value="C:nuclear lumen"/>
    <property type="evidence" value="ECO:0007669"/>
    <property type="project" value="UniProtKB-ARBA"/>
</dbReference>
<dbReference type="InterPro" id="IPR058584">
    <property type="entry name" value="IMB1_TNPO1-like_TPR"/>
</dbReference>
<name>A0A2G8LKT2_STIJA</name>